<dbReference type="Pfam" id="PF03478">
    <property type="entry name" value="Beta-prop_KIB1-4"/>
    <property type="match status" value="1"/>
</dbReference>
<sequence length="206" mass="23333">MACRLQARPPAGRVPALPPFRGPCLLYSSADHEADVATLHSLSDDRRRHVTLPGPPFRGRYVVGSSRGWLATADEQSELLLVNPVTRAQVALPPVKIMRNLSLLLAGADKTLHSYVLHYMDVAAGCRNNYRHREQEFCDPDEARFLLYMRVAFSGDPSSGYRVVVIVHHFQEQLSFARIGDNQWTWIHGEDVRYLGIFLYFNSKIN</sequence>
<dbReference type="InterPro" id="IPR005174">
    <property type="entry name" value="KIB1-4_b-propeller"/>
</dbReference>
<comment type="caution">
    <text evidence="2">The sequence shown here is derived from an EMBL/GenBank/DDBJ whole genome shotgun (WGS) entry which is preliminary data.</text>
</comment>
<evidence type="ECO:0000313" key="3">
    <source>
        <dbReference type="Proteomes" id="UP000095767"/>
    </source>
</evidence>
<dbReference type="EMBL" id="LWDX02043584">
    <property type="protein sequence ID" value="OEL23084.1"/>
    <property type="molecule type" value="Genomic_DNA"/>
</dbReference>
<evidence type="ECO:0000313" key="2">
    <source>
        <dbReference type="EMBL" id="OEL23084.1"/>
    </source>
</evidence>
<reference evidence="2 3" key="1">
    <citation type="submission" date="2016-09" db="EMBL/GenBank/DDBJ databases">
        <title>The draft genome of Dichanthelium oligosanthes: A C3 panicoid grass species.</title>
        <authorList>
            <person name="Studer A.J."/>
            <person name="Schnable J.C."/>
            <person name="Brutnell T.P."/>
        </authorList>
    </citation>
    <scope>NUCLEOTIDE SEQUENCE [LARGE SCALE GENOMIC DNA]</scope>
    <source>
        <strain evidence="3">cv. Kellogg 1175</strain>
        <tissue evidence="2">Leaf</tissue>
    </source>
</reference>
<dbReference type="PANTHER" id="PTHR44586">
    <property type="entry name" value="F-BOX DOMAIN CONTAINING PROTEIN, EXPRESSED"/>
    <property type="match status" value="1"/>
</dbReference>
<proteinExistence type="predicted"/>
<name>A0A1E5VDJ5_9POAL</name>
<keyword evidence="3" id="KW-1185">Reference proteome</keyword>
<gene>
    <name evidence="2" type="ORF">BAE44_0015897</name>
</gene>
<accession>A0A1E5VDJ5</accession>
<dbReference type="Proteomes" id="UP000095767">
    <property type="component" value="Unassembled WGS sequence"/>
</dbReference>
<dbReference type="OrthoDB" id="725262at2759"/>
<dbReference type="STRING" id="888268.A0A1E5VDJ5"/>
<evidence type="ECO:0000259" key="1">
    <source>
        <dbReference type="Pfam" id="PF03478"/>
    </source>
</evidence>
<feature type="domain" description="KIB1-4 beta-propeller" evidence="1">
    <location>
        <begin position="41"/>
        <end position="197"/>
    </location>
</feature>
<protein>
    <recommendedName>
        <fullName evidence="1">KIB1-4 beta-propeller domain-containing protein</fullName>
    </recommendedName>
</protein>
<dbReference type="AlphaFoldDB" id="A0A1E5VDJ5"/>
<dbReference type="PANTHER" id="PTHR44586:SF26">
    <property type="entry name" value="F-BOX DOMAIN-CONTAINING PROTEIN"/>
    <property type="match status" value="1"/>
</dbReference>
<organism evidence="2 3">
    <name type="scientific">Dichanthelium oligosanthes</name>
    <dbReference type="NCBI Taxonomy" id="888268"/>
    <lineage>
        <taxon>Eukaryota</taxon>
        <taxon>Viridiplantae</taxon>
        <taxon>Streptophyta</taxon>
        <taxon>Embryophyta</taxon>
        <taxon>Tracheophyta</taxon>
        <taxon>Spermatophyta</taxon>
        <taxon>Magnoliopsida</taxon>
        <taxon>Liliopsida</taxon>
        <taxon>Poales</taxon>
        <taxon>Poaceae</taxon>
        <taxon>PACMAD clade</taxon>
        <taxon>Panicoideae</taxon>
        <taxon>Panicodae</taxon>
        <taxon>Paniceae</taxon>
        <taxon>Dichantheliinae</taxon>
        <taxon>Dichanthelium</taxon>
    </lineage>
</organism>